<dbReference type="Proteomes" id="UP001500523">
    <property type="component" value="Unassembled WGS sequence"/>
</dbReference>
<evidence type="ECO:0000313" key="2">
    <source>
        <dbReference type="Proteomes" id="UP001500523"/>
    </source>
</evidence>
<reference evidence="2" key="1">
    <citation type="journal article" date="2019" name="Int. J. Syst. Evol. Microbiol.">
        <title>The Global Catalogue of Microorganisms (GCM) 10K type strain sequencing project: providing services to taxonomists for standard genome sequencing and annotation.</title>
        <authorList>
            <consortium name="The Broad Institute Genomics Platform"/>
            <consortium name="The Broad Institute Genome Sequencing Center for Infectious Disease"/>
            <person name="Wu L."/>
            <person name="Ma J."/>
        </authorList>
    </citation>
    <scope>NUCLEOTIDE SEQUENCE [LARGE SCALE GENOMIC DNA]</scope>
    <source>
        <strain evidence="2">JCM 17498</strain>
    </source>
</reference>
<dbReference type="SUPFAM" id="SSF52540">
    <property type="entry name" value="P-loop containing nucleoside triphosphate hydrolases"/>
    <property type="match status" value="1"/>
</dbReference>
<gene>
    <name evidence="1" type="ORF">GCM10022268_28520</name>
</gene>
<sequence>MNPHSRRLIVQRLTIAIGAIGPEFEAFGGTFLDFVLTTPLDHSGINSGDLPISRVLDSTSDDGTIVAQYSAEGGYFTKGMPKALGDIDKTLKRRPGVKRILLLANEPRKPIIADNFKRDMLKRPDMNGRQLGILGSDQIARVIVRKLLFNDAALEALAIYLPDLADIRDQAARDRLFPGPSQGHRPRADIDAEIARRLALSPCLLVSGIGGSGKSAAAAAYGEGPSGYDLTIWLDGDEFKNAAGLLATPLVRGGDKRNIASMLRSGRCLLVIDDPATPIVPSELAALCGAGSHVIVTTRDRQADDYLLPDLAMGEARALLDTAPAPACPDDVFATIWITVGGHPLSLALMNAAVRAGAPWTDIALDCDAVGQLSDSTQPLADRLLARYRTVLTDALSVFEWIGQPECDIGFLRYAIKPAGIRNLRDRALTAADLPSAVRLHDVIFASLSSLAWWTDYRRAALTTMLAAYLETAAAANDLSLWAASMSFRERLRSLVDAGDRRPAFLLALLNVTQPDASASILPDDPVKSAAAHVASERPISSIDFSLLIESFEWLYRQKKAVSGDEAQIYAEAGLALFDHLETLVGLTPRQRSEIGHHRGKALQWLQRHAEARVVFEAVMSSDHPLWATGVQLIRSYKVERAYPEATTLGLSIVEAAEGGEHVSPSVLLATIQDMPWQIEATRKAVLWPRSDFIERTIINLAKAGYVQAYKTLASVARFWSAEAPELLARVLSTIPLPDSDQIEDDEVRTSLADLLLEFSLTQAGADAAHTRETALSLFEAARNPKAFHTQRKAELLITMGRPAIAEPVLRGLPHSCWVDRLLARALLDQGEPRKALVLIDAALADPKGESRFHEFHELRHGIRMALDDPNAIDSLKEAVRLSPEGAQRERLVSKLSIFLPN</sequence>
<dbReference type="RefSeq" id="WP_344694083.1">
    <property type="nucleotide sequence ID" value="NZ_BAABBF010000007.1"/>
</dbReference>
<comment type="caution">
    <text evidence="1">The sequence shown here is derived from an EMBL/GenBank/DDBJ whole genome shotgun (WGS) entry which is preliminary data.</text>
</comment>
<organism evidence="1 2">
    <name type="scientific">Sphingomonas cynarae</name>
    <dbReference type="NCBI Taxonomy" id="930197"/>
    <lineage>
        <taxon>Bacteria</taxon>
        <taxon>Pseudomonadati</taxon>
        <taxon>Pseudomonadota</taxon>
        <taxon>Alphaproteobacteria</taxon>
        <taxon>Sphingomonadales</taxon>
        <taxon>Sphingomonadaceae</taxon>
        <taxon>Sphingomonas</taxon>
    </lineage>
</organism>
<dbReference type="Gene3D" id="3.40.50.300">
    <property type="entry name" value="P-loop containing nucleotide triphosphate hydrolases"/>
    <property type="match status" value="1"/>
</dbReference>
<name>A0ABP7EKQ0_9SPHN</name>
<protein>
    <recommendedName>
        <fullName evidence="3">Tetratricopeptide repeat protein</fullName>
    </recommendedName>
</protein>
<accession>A0ABP7EKQ0</accession>
<keyword evidence="2" id="KW-1185">Reference proteome</keyword>
<proteinExistence type="predicted"/>
<dbReference type="EMBL" id="BAABBF010000007">
    <property type="protein sequence ID" value="GAA3718514.1"/>
    <property type="molecule type" value="Genomic_DNA"/>
</dbReference>
<evidence type="ECO:0000313" key="1">
    <source>
        <dbReference type="EMBL" id="GAA3718514.1"/>
    </source>
</evidence>
<evidence type="ECO:0008006" key="3">
    <source>
        <dbReference type="Google" id="ProtNLM"/>
    </source>
</evidence>
<dbReference type="InterPro" id="IPR027417">
    <property type="entry name" value="P-loop_NTPase"/>
</dbReference>